<dbReference type="Pfam" id="PF01590">
    <property type="entry name" value="GAF"/>
    <property type="match status" value="1"/>
</dbReference>
<dbReference type="InterPro" id="IPR003018">
    <property type="entry name" value="GAF"/>
</dbReference>
<keyword evidence="4" id="KW-0808">Transferase</keyword>
<dbReference type="CDD" id="cd00082">
    <property type="entry name" value="HisKA"/>
    <property type="match status" value="1"/>
</dbReference>
<organism evidence="10 11">
    <name type="scientific">Sumerlaea chitinivorans</name>
    <dbReference type="NCBI Taxonomy" id="2250252"/>
    <lineage>
        <taxon>Bacteria</taxon>
        <taxon>Candidatus Sumerlaeota</taxon>
        <taxon>Candidatus Sumerlaeia</taxon>
        <taxon>Candidatus Sumerlaeales</taxon>
        <taxon>Candidatus Sumerlaeaceae</taxon>
        <taxon>Candidatus Sumerlaea</taxon>
    </lineage>
</organism>
<evidence type="ECO:0000313" key="10">
    <source>
        <dbReference type="EMBL" id="AXA37483.1"/>
    </source>
</evidence>
<dbReference type="InterPro" id="IPR029016">
    <property type="entry name" value="GAF-like_dom_sf"/>
</dbReference>
<dbReference type="EC" id="2.7.13.3" evidence="2"/>
<dbReference type="PANTHER" id="PTHR43065:SF10">
    <property type="entry name" value="PEROXIDE STRESS-ACTIVATED HISTIDINE KINASE MAK3"/>
    <property type="match status" value="1"/>
</dbReference>
<name>A0A2Z4YAN7_SUMC1</name>
<dbReference type="SMART" id="SM00065">
    <property type="entry name" value="GAF"/>
    <property type="match status" value="1"/>
</dbReference>
<dbReference type="Gene3D" id="3.30.565.10">
    <property type="entry name" value="Histidine kinase-like ATPase, C-terminal domain"/>
    <property type="match status" value="1"/>
</dbReference>
<dbReference type="SUPFAM" id="SSF55874">
    <property type="entry name" value="ATPase domain of HSP90 chaperone/DNA topoisomerase II/histidine kinase"/>
    <property type="match status" value="1"/>
</dbReference>
<evidence type="ECO:0000256" key="8">
    <source>
        <dbReference type="ARBA" id="ARBA00023012"/>
    </source>
</evidence>
<evidence type="ECO:0000256" key="1">
    <source>
        <dbReference type="ARBA" id="ARBA00000085"/>
    </source>
</evidence>
<dbReference type="AlphaFoldDB" id="A0A2Z4YAN7"/>
<dbReference type="InterPro" id="IPR005467">
    <property type="entry name" value="His_kinase_dom"/>
</dbReference>
<dbReference type="PANTHER" id="PTHR43065">
    <property type="entry name" value="SENSOR HISTIDINE KINASE"/>
    <property type="match status" value="1"/>
</dbReference>
<reference evidence="10 11" key="1">
    <citation type="submission" date="2018-05" db="EMBL/GenBank/DDBJ databases">
        <title>A metagenomic window into the 2 km-deep terrestrial subsurface aquifer revealed taxonomically and functionally diverse microbial community comprising novel uncultured bacterial lineages.</title>
        <authorList>
            <person name="Kadnikov V.V."/>
            <person name="Mardanov A.V."/>
            <person name="Beletsky A.V."/>
            <person name="Banks D."/>
            <person name="Pimenov N.V."/>
            <person name="Frank Y.A."/>
            <person name="Karnachuk O.V."/>
            <person name="Ravin N.V."/>
        </authorList>
    </citation>
    <scope>NUCLEOTIDE SEQUENCE [LARGE SCALE GENOMIC DNA]</scope>
    <source>
        <strain evidence="10">BY</strain>
    </source>
</reference>
<sequence length="420" mass="46667">MSGDLRATKFSFQDIFHSLTCALRFEEMLDCILAVALRELDADEGSLLLRIGEEDPTLKMLASRGLPEEIRARGYVPWKGSLSERVMREMAAVIVNGEHPQRDELPTPLRPRRILSALCAPLVVQGKAIGTLNLNRTRPDRQPFDERHLATARMLAAQAAMVISNHQLQEQIAQQERLATIGQVMTSIAHCMKNVLTAVHGGLGILRIALEQDDIAQARQHFELLRRNVMLMSNLVLDLLDCAKERQPLRQMFLVSELASYLGDILSHRAREQGIELILEAPSDLEFWGDKDQLSRAMLNLALNAIEACATKPYPSGEQPRVSFRAARQPAKQLPLAPPDAAKASEWLVLEIADNGPGIPEEQQKVMWELFFSTKGTKGTGIGLPAARKVIREHGGKILVQSEVGVGTTFTVLLPFCREE</sequence>
<evidence type="ECO:0000256" key="6">
    <source>
        <dbReference type="ARBA" id="ARBA00022777"/>
    </source>
</evidence>
<comment type="catalytic activity">
    <reaction evidence="1">
        <text>ATP + protein L-histidine = ADP + protein N-phospho-L-histidine.</text>
        <dbReference type="EC" id="2.7.13.3"/>
    </reaction>
</comment>
<dbReference type="InterPro" id="IPR036890">
    <property type="entry name" value="HATPase_C_sf"/>
</dbReference>
<dbReference type="SMART" id="SM00387">
    <property type="entry name" value="HATPase_c"/>
    <property type="match status" value="1"/>
</dbReference>
<dbReference type="SUPFAM" id="SSF47384">
    <property type="entry name" value="Homodimeric domain of signal transducing histidine kinase"/>
    <property type="match status" value="1"/>
</dbReference>
<evidence type="ECO:0000256" key="5">
    <source>
        <dbReference type="ARBA" id="ARBA00022741"/>
    </source>
</evidence>
<keyword evidence="6 10" id="KW-0418">Kinase</keyword>
<evidence type="ECO:0000256" key="3">
    <source>
        <dbReference type="ARBA" id="ARBA00022553"/>
    </source>
</evidence>
<evidence type="ECO:0000256" key="4">
    <source>
        <dbReference type="ARBA" id="ARBA00022679"/>
    </source>
</evidence>
<dbReference type="KEGG" id="schv:BRCON_2741"/>
<evidence type="ECO:0000256" key="2">
    <source>
        <dbReference type="ARBA" id="ARBA00012438"/>
    </source>
</evidence>
<keyword evidence="3" id="KW-0597">Phosphoprotein</keyword>
<dbReference type="Gene3D" id="1.10.287.130">
    <property type="match status" value="1"/>
</dbReference>
<dbReference type="Proteomes" id="UP000262583">
    <property type="component" value="Chromosome"/>
</dbReference>
<feature type="domain" description="Histidine kinase" evidence="9">
    <location>
        <begin position="187"/>
        <end position="418"/>
    </location>
</feature>
<dbReference type="GO" id="GO:0005524">
    <property type="term" value="F:ATP binding"/>
    <property type="evidence" value="ECO:0007669"/>
    <property type="project" value="UniProtKB-KW"/>
</dbReference>
<protein>
    <recommendedName>
        <fullName evidence="2">histidine kinase</fullName>
        <ecNumber evidence="2">2.7.13.3</ecNumber>
    </recommendedName>
</protein>
<dbReference type="Pfam" id="PF02518">
    <property type="entry name" value="HATPase_c"/>
    <property type="match status" value="1"/>
</dbReference>
<dbReference type="SUPFAM" id="SSF55781">
    <property type="entry name" value="GAF domain-like"/>
    <property type="match status" value="1"/>
</dbReference>
<proteinExistence type="predicted"/>
<evidence type="ECO:0000259" key="9">
    <source>
        <dbReference type="PROSITE" id="PS50109"/>
    </source>
</evidence>
<dbReference type="InterPro" id="IPR036097">
    <property type="entry name" value="HisK_dim/P_sf"/>
</dbReference>
<dbReference type="PROSITE" id="PS50109">
    <property type="entry name" value="HIS_KIN"/>
    <property type="match status" value="1"/>
</dbReference>
<keyword evidence="7" id="KW-0067">ATP-binding</keyword>
<dbReference type="PRINTS" id="PR00344">
    <property type="entry name" value="BCTRLSENSOR"/>
</dbReference>
<accession>A0A2Z4YAN7</accession>
<gene>
    <name evidence="10" type="ORF">BRCON_2741</name>
</gene>
<evidence type="ECO:0000313" key="11">
    <source>
        <dbReference type="Proteomes" id="UP000262583"/>
    </source>
</evidence>
<dbReference type="InterPro" id="IPR003661">
    <property type="entry name" value="HisK_dim/P_dom"/>
</dbReference>
<evidence type="ECO:0000256" key="7">
    <source>
        <dbReference type="ARBA" id="ARBA00022840"/>
    </source>
</evidence>
<dbReference type="InterPro" id="IPR003594">
    <property type="entry name" value="HATPase_dom"/>
</dbReference>
<dbReference type="GO" id="GO:0000155">
    <property type="term" value="F:phosphorelay sensor kinase activity"/>
    <property type="evidence" value="ECO:0007669"/>
    <property type="project" value="InterPro"/>
</dbReference>
<keyword evidence="5" id="KW-0547">Nucleotide-binding</keyword>
<dbReference type="InterPro" id="IPR004358">
    <property type="entry name" value="Sig_transdc_His_kin-like_C"/>
</dbReference>
<dbReference type="EMBL" id="CP030759">
    <property type="protein sequence ID" value="AXA37483.1"/>
    <property type="molecule type" value="Genomic_DNA"/>
</dbReference>
<dbReference type="CDD" id="cd00075">
    <property type="entry name" value="HATPase"/>
    <property type="match status" value="1"/>
</dbReference>
<dbReference type="Gene3D" id="3.30.450.40">
    <property type="match status" value="1"/>
</dbReference>
<keyword evidence="8" id="KW-0902">Two-component regulatory system</keyword>